<dbReference type="EMBL" id="MK159024">
    <property type="protein sequence ID" value="QBB78491.1"/>
    <property type="molecule type" value="Genomic_DNA"/>
</dbReference>
<feature type="domain" description="Major facilitator superfamily (MFS) profile" evidence="7">
    <location>
        <begin position="14"/>
        <end position="410"/>
    </location>
</feature>
<dbReference type="PROSITE" id="PS00216">
    <property type="entry name" value="SUGAR_TRANSPORT_1"/>
    <property type="match status" value="1"/>
</dbReference>
<feature type="transmembrane region" description="Helical" evidence="6">
    <location>
        <begin position="172"/>
        <end position="192"/>
    </location>
</feature>
<keyword evidence="5 6" id="KW-0472">Membrane</keyword>
<evidence type="ECO:0000256" key="4">
    <source>
        <dbReference type="ARBA" id="ARBA00022989"/>
    </source>
</evidence>
<dbReference type="PANTHER" id="PTHR23507:SF1">
    <property type="entry name" value="FI18259P1-RELATED"/>
    <property type="match status" value="1"/>
</dbReference>
<evidence type="ECO:0000256" key="3">
    <source>
        <dbReference type="ARBA" id="ARBA00022692"/>
    </source>
</evidence>
<dbReference type="InterPro" id="IPR001958">
    <property type="entry name" value="Tet-R_TetA/multi-R_MdtG-like"/>
</dbReference>
<dbReference type="InterPro" id="IPR011701">
    <property type="entry name" value="MFS"/>
</dbReference>
<dbReference type="SUPFAM" id="SSF103473">
    <property type="entry name" value="MFS general substrate transporter"/>
    <property type="match status" value="1"/>
</dbReference>
<keyword evidence="4 6" id="KW-1133">Transmembrane helix</keyword>
<feature type="transmembrane region" description="Helical" evidence="6">
    <location>
        <begin position="261"/>
        <end position="279"/>
    </location>
</feature>
<dbReference type="GO" id="GO:0016020">
    <property type="term" value="C:membrane"/>
    <property type="evidence" value="ECO:0007669"/>
    <property type="project" value="UniProtKB-SubCell"/>
</dbReference>
<evidence type="ECO:0000313" key="8">
    <source>
        <dbReference type="EMBL" id="QBB78491.1"/>
    </source>
</evidence>
<name>A0A411I607_9ZZZZ</name>
<organism evidence="8">
    <name type="scientific">uncultured organism</name>
    <dbReference type="NCBI Taxonomy" id="155900"/>
    <lineage>
        <taxon>unclassified sequences</taxon>
        <taxon>environmental samples</taxon>
    </lineage>
</organism>
<reference evidence="8" key="1">
    <citation type="submission" date="2018-11" db="EMBL/GenBank/DDBJ databases">
        <authorList>
            <person name="Nacke H."/>
        </authorList>
    </citation>
    <scope>NUCLEOTIDE SEQUENCE</scope>
</reference>
<feature type="transmembrane region" description="Helical" evidence="6">
    <location>
        <begin position="223"/>
        <end position="241"/>
    </location>
</feature>
<dbReference type="GO" id="GO:0022857">
    <property type="term" value="F:transmembrane transporter activity"/>
    <property type="evidence" value="ECO:0007669"/>
    <property type="project" value="InterPro"/>
</dbReference>
<evidence type="ECO:0000259" key="7">
    <source>
        <dbReference type="PROSITE" id="PS50850"/>
    </source>
</evidence>
<feature type="transmembrane region" description="Helical" evidence="6">
    <location>
        <begin position="15"/>
        <end position="36"/>
    </location>
</feature>
<feature type="transmembrane region" description="Helical" evidence="6">
    <location>
        <begin position="315"/>
        <end position="332"/>
    </location>
</feature>
<dbReference type="PRINTS" id="PR01035">
    <property type="entry name" value="TCRTETA"/>
</dbReference>
<dbReference type="Pfam" id="PF07690">
    <property type="entry name" value="MFS_1"/>
    <property type="match status" value="1"/>
</dbReference>
<feature type="transmembrane region" description="Helical" evidence="6">
    <location>
        <begin position="109"/>
        <end position="131"/>
    </location>
</feature>
<dbReference type="AlphaFoldDB" id="A0A411I607"/>
<evidence type="ECO:0000256" key="6">
    <source>
        <dbReference type="SAM" id="Phobius"/>
    </source>
</evidence>
<dbReference type="Gene3D" id="1.20.1250.20">
    <property type="entry name" value="MFS general substrate transporter like domains"/>
    <property type="match status" value="1"/>
</dbReference>
<feature type="transmembrane region" description="Helical" evidence="6">
    <location>
        <begin position="85"/>
        <end position="103"/>
    </location>
</feature>
<dbReference type="PANTHER" id="PTHR23507">
    <property type="entry name" value="ZGC:174356"/>
    <property type="match status" value="1"/>
</dbReference>
<feature type="transmembrane region" description="Helical" evidence="6">
    <location>
        <begin position="143"/>
        <end position="160"/>
    </location>
</feature>
<keyword evidence="3 6" id="KW-0812">Transmembrane</keyword>
<feature type="transmembrane region" description="Helical" evidence="6">
    <location>
        <begin position="291"/>
        <end position="309"/>
    </location>
</feature>
<sequence>MSENTTTTDSSKRPLTLIFITLLIDVIGFGIIIPIIPTLLQTLGNYTLSEASSMGAWMIFAFAFPQFLFSPVMGGLSDRFGRRPIILISLFGLGLDYVFHAVAPSIAMLFIGRVIAGICGASFTTASSYIADISAPEKRAQNFGLIGVAFGVGFILGPVIGGLTGDQWGPRAPFWVAAGLSMLNGLLCLFFLPESLPKENRRKFEWKRANPIGTLLHLRKYHVVLKLMIPMFLLYLASHAVQSNWPYYTQYKFGWDEKMVGISLGVVGLMIAIVQGGLIRVIVPKLGNERSIELGFFLYFLGMLLFALANQTWMMFAFTVVYCLGGIAGPALQSSMSLAVPPNEQGELSGGMTSIMSITAIIGPLIMNNIFAAFSGEKAVYELPGAPMLLGAFLILVAAIMVFFIFRSRKELSPEAPVDVMVETGGQPVGNR</sequence>
<feature type="transmembrane region" description="Helical" evidence="6">
    <location>
        <begin position="353"/>
        <end position="374"/>
    </location>
</feature>
<evidence type="ECO:0000256" key="1">
    <source>
        <dbReference type="ARBA" id="ARBA00004141"/>
    </source>
</evidence>
<evidence type="ECO:0000256" key="2">
    <source>
        <dbReference type="ARBA" id="ARBA00004236"/>
    </source>
</evidence>
<feature type="transmembrane region" description="Helical" evidence="6">
    <location>
        <begin position="386"/>
        <end position="406"/>
    </location>
</feature>
<dbReference type="CDD" id="cd17388">
    <property type="entry name" value="MFS_TetA"/>
    <property type="match status" value="1"/>
</dbReference>
<dbReference type="InterPro" id="IPR020846">
    <property type="entry name" value="MFS_dom"/>
</dbReference>
<feature type="transmembrane region" description="Helical" evidence="6">
    <location>
        <begin position="56"/>
        <end position="73"/>
    </location>
</feature>
<protein>
    <recommendedName>
        <fullName evidence="7">Major facilitator superfamily (MFS) profile domain-containing protein</fullName>
    </recommendedName>
</protein>
<dbReference type="InterPro" id="IPR036259">
    <property type="entry name" value="MFS_trans_sf"/>
</dbReference>
<proteinExistence type="predicted"/>
<dbReference type="PROSITE" id="PS50850">
    <property type="entry name" value="MFS"/>
    <property type="match status" value="1"/>
</dbReference>
<accession>A0A411I607</accession>
<comment type="subcellular location">
    <subcellularLocation>
        <location evidence="2">Cell membrane</location>
    </subcellularLocation>
    <subcellularLocation>
        <location evidence="1">Membrane</location>
        <topology evidence="1">Multi-pass membrane protein</topology>
    </subcellularLocation>
</comment>
<evidence type="ECO:0000256" key="5">
    <source>
        <dbReference type="ARBA" id="ARBA00023136"/>
    </source>
</evidence>
<dbReference type="InterPro" id="IPR005829">
    <property type="entry name" value="Sugar_transporter_CS"/>
</dbReference>